<comment type="caution">
    <text evidence="1">The sequence shown here is derived from an EMBL/GenBank/DDBJ whole genome shotgun (WGS) entry which is preliminary data.</text>
</comment>
<reference evidence="1 2" key="1">
    <citation type="submission" date="2016-03" db="EMBL/GenBank/DDBJ databases">
        <authorList>
            <person name="Ploux O."/>
        </authorList>
    </citation>
    <scope>NUCLEOTIDE SEQUENCE [LARGE SCALE GENOMIC DNA]</scope>
    <source>
        <strain evidence="1 2">R0</strain>
    </source>
</reference>
<evidence type="ECO:0008006" key="3">
    <source>
        <dbReference type="Google" id="ProtNLM"/>
    </source>
</evidence>
<dbReference type="AlphaFoldDB" id="A0A150WHN1"/>
<dbReference type="EMBL" id="LUKE01000004">
    <property type="protein sequence ID" value="KYG63114.1"/>
    <property type="molecule type" value="Genomic_DNA"/>
</dbReference>
<gene>
    <name evidence="1" type="ORF">AZI86_15475</name>
</gene>
<evidence type="ECO:0000313" key="1">
    <source>
        <dbReference type="EMBL" id="KYG63114.1"/>
    </source>
</evidence>
<organism evidence="1 2">
    <name type="scientific">Bdellovibrio bacteriovorus</name>
    <dbReference type="NCBI Taxonomy" id="959"/>
    <lineage>
        <taxon>Bacteria</taxon>
        <taxon>Pseudomonadati</taxon>
        <taxon>Bdellovibrionota</taxon>
        <taxon>Bdellovibrionia</taxon>
        <taxon>Bdellovibrionales</taxon>
        <taxon>Pseudobdellovibrionaceae</taxon>
        <taxon>Bdellovibrio</taxon>
    </lineage>
</organism>
<proteinExistence type="predicted"/>
<evidence type="ECO:0000313" key="2">
    <source>
        <dbReference type="Proteomes" id="UP000075320"/>
    </source>
</evidence>
<dbReference type="RefSeq" id="WP_061836189.1">
    <property type="nucleotide sequence ID" value="NZ_LUKE01000004.1"/>
</dbReference>
<sequence>MEKLVLRSLKIILVLPLILTACSGSNGLEEVYGIDSNTQIVGSFSQYDNAKITASGPAARVRFTATVPQASSRAFNLKASLDQTINNSAVSVIFHSDDATVPNTRGIVVKFSRNGASVDVTISVNGTSRTVSSSKLAFYYPASLDLILDVHNVNNQARVLIWRRDVVGYTAANADVDTSRSGDLSSSLTGLSGAGGFVGLEILNATVSAASVTAQKSLD</sequence>
<name>A0A150WHN1_BDEBC</name>
<dbReference type="OrthoDB" id="5292698at2"/>
<dbReference type="PROSITE" id="PS51257">
    <property type="entry name" value="PROKAR_LIPOPROTEIN"/>
    <property type="match status" value="1"/>
</dbReference>
<protein>
    <recommendedName>
        <fullName evidence="3">Lipoprotein</fullName>
    </recommendedName>
</protein>
<dbReference type="Proteomes" id="UP000075320">
    <property type="component" value="Unassembled WGS sequence"/>
</dbReference>
<accession>A0A150WHN1</accession>
<keyword evidence="2" id="KW-1185">Reference proteome</keyword>